<sequence>MGDAVKASDLSACEPAAHARTKKNRNIHSGFFVWHSCMHMYDGTYMTTAIIYNCNIPIVMTAGQFICGCVSADLSVRKAMLRY</sequence>
<proteinExistence type="predicted"/>
<protein>
    <submittedName>
        <fullName evidence="1">Uncharacterized protein</fullName>
    </submittedName>
</protein>
<dbReference type="Proteomes" id="UP000293398">
    <property type="component" value="Unassembled WGS sequence"/>
</dbReference>
<reference evidence="1 2" key="1">
    <citation type="submission" date="2019-02" db="EMBL/GenBank/DDBJ databases">
        <title>Genomic Encyclopedia of Type Strains, Phase IV (KMG-IV): sequencing the most valuable type-strain genomes for metagenomic binning, comparative biology and taxonomic classification.</title>
        <authorList>
            <person name="Goeker M."/>
        </authorList>
    </citation>
    <scope>NUCLEOTIDE SEQUENCE [LARGE SCALE GENOMIC DNA]</scope>
    <source>
        <strain evidence="1 2">DSM 23814</strain>
    </source>
</reference>
<evidence type="ECO:0000313" key="2">
    <source>
        <dbReference type="Proteomes" id="UP000293398"/>
    </source>
</evidence>
<accession>A0A4Q7VD01</accession>
<evidence type="ECO:0000313" key="1">
    <source>
        <dbReference type="EMBL" id="RZT92742.1"/>
    </source>
</evidence>
<comment type="caution">
    <text evidence="1">The sequence shown here is derived from an EMBL/GenBank/DDBJ whole genome shotgun (WGS) entry which is preliminary data.</text>
</comment>
<dbReference type="EMBL" id="SHKO01000003">
    <property type="protein sequence ID" value="RZT92742.1"/>
    <property type="molecule type" value="Genomic_DNA"/>
</dbReference>
<keyword evidence="2" id="KW-1185">Reference proteome</keyword>
<dbReference type="AlphaFoldDB" id="A0A4Q7VD01"/>
<gene>
    <name evidence="1" type="ORF">EV681_3500</name>
</gene>
<organism evidence="1 2">
    <name type="scientific">Advenella incenata</name>
    <dbReference type="NCBI Taxonomy" id="267800"/>
    <lineage>
        <taxon>Bacteria</taxon>
        <taxon>Pseudomonadati</taxon>
        <taxon>Pseudomonadota</taxon>
        <taxon>Betaproteobacteria</taxon>
        <taxon>Burkholderiales</taxon>
        <taxon>Alcaligenaceae</taxon>
    </lineage>
</organism>
<name>A0A4Q7VD01_9BURK</name>